<evidence type="ECO:0000313" key="1">
    <source>
        <dbReference type="EMBL" id="KAI4819393.1"/>
    </source>
</evidence>
<organism evidence="1 2">
    <name type="scientific">Chaenocephalus aceratus</name>
    <name type="common">Blackfin icefish</name>
    <name type="synonym">Chaenichthys aceratus</name>
    <dbReference type="NCBI Taxonomy" id="36190"/>
    <lineage>
        <taxon>Eukaryota</taxon>
        <taxon>Metazoa</taxon>
        <taxon>Chordata</taxon>
        <taxon>Craniata</taxon>
        <taxon>Vertebrata</taxon>
        <taxon>Euteleostomi</taxon>
        <taxon>Actinopterygii</taxon>
        <taxon>Neopterygii</taxon>
        <taxon>Teleostei</taxon>
        <taxon>Neoteleostei</taxon>
        <taxon>Acanthomorphata</taxon>
        <taxon>Eupercaria</taxon>
        <taxon>Perciformes</taxon>
        <taxon>Notothenioidei</taxon>
        <taxon>Channichthyidae</taxon>
        <taxon>Chaenocephalus</taxon>
    </lineage>
</organism>
<dbReference type="EMBL" id="CM043794">
    <property type="protein sequence ID" value="KAI4819393.1"/>
    <property type="molecule type" value="Genomic_DNA"/>
</dbReference>
<name>A0ACB9WZA0_CHAAC</name>
<comment type="caution">
    <text evidence="1">The sequence shown here is derived from an EMBL/GenBank/DDBJ whole genome shotgun (WGS) entry which is preliminary data.</text>
</comment>
<accession>A0ACB9WZA0</accession>
<evidence type="ECO:0000313" key="2">
    <source>
        <dbReference type="Proteomes" id="UP001057452"/>
    </source>
</evidence>
<dbReference type="Proteomes" id="UP001057452">
    <property type="component" value="Chromosome 10"/>
</dbReference>
<keyword evidence="2" id="KW-1185">Reference proteome</keyword>
<gene>
    <name evidence="1" type="ORF">KUCAC02_004640</name>
</gene>
<reference evidence="1" key="1">
    <citation type="submission" date="2022-05" db="EMBL/GenBank/DDBJ databases">
        <title>Chromosome-level genome of Chaenocephalus aceratus.</title>
        <authorList>
            <person name="Park H."/>
        </authorList>
    </citation>
    <scope>NUCLEOTIDE SEQUENCE</scope>
    <source>
        <strain evidence="1">KU_202001</strain>
    </source>
</reference>
<sequence length="49" mass="5497">MSACRVLHTVNHTLLHNGNTNTLNGPHVSSRALLSPRVSATQRQFMYHK</sequence>
<protein>
    <submittedName>
        <fullName evidence="1">Uncharacterized protein</fullName>
    </submittedName>
</protein>
<proteinExistence type="predicted"/>